<keyword evidence="1" id="KW-0812">Transmembrane</keyword>
<dbReference type="Proteomes" id="UP000708208">
    <property type="component" value="Unassembled WGS sequence"/>
</dbReference>
<evidence type="ECO:0000313" key="2">
    <source>
        <dbReference type="EMBL" id="CAG7823043.1"/>
    </source>
</evidence>
<name>A0A8J2KY61_9HEXA</name>
<keyword evidence="1" id="KW-1133">Transmembrane helix</keyword>
<feature type="transmembrane region" description="Helical" evidence="1">
    <location>
        <begin position="346"/>
        <end position="369"/>
    </location>
</feature>
<organism evidence="2 3">
    <name type="scientific">Allacma fusca</name>
    <dbReference type="NCBI Taxonomy" id="39272"/>
    <lineage>
        <taxon>Eukaryota</taxon>
        <taxon>Metazoa</taxon>
        <taxon>Ecdysozoa</taxon>
        <taxon>Arthropoda</taxon>
        <taxon>Hexapoda</taxon>
        <taxon>Collembola</taxon>
        <taxon>Symphypleona</taxon>
        <taxon>Sminthuridae</taxon>
        <taxon>Allacma</taxon>
    </lineage>
</organism>
<keyword evidence="1" id="KW-0472">Membrane</keyword>
<keyword evidence="3" id="KW-1185">Reference proteome</keyword>
<dbReference type="EMBL" id="CAJVCH010528193">
    <property type="protein sequence ID" value="CAG7823043.1"/>
    <property type="molecule type" value="Genomic_DNA"/>
</dbReference>
<feature type="transmembrane region" description="Helical" evidence="1">
    <location>
        <begin position="322"/>
        <end position="340"/>
    </location>
</feature>
<dbReference type="AlphaFoldDB" id="A0A8J2KY61"/>
<accession>A0A8J2KY61</accession>
<comment type="caution">
    <text evidence="2">The sequence shown here is derived from an EMBL/GenBank/DDBJ whole genome shotgun (WGS) entry which is preliminary data.</text>
</comment>
<sequence>MITLSNNHDVANRGGFSRLFYASFMLKPPEKKRCEHYGLLPSFQLRLEGNNMLTKKEWSLVKFTLKIYCKTHTVPFDWNDEQECLSRTSSKFKIWTSKFCFVSTFLYLAFVCVRVPSTVLNPDASVADCVMHFVTLSWYATIWIWQITNLSNQDSVALLFNQTAFLNIHHGSRFTGEPFAKSKYRHIFLKAFNNNLLPCVLVWAGVVIGARHQHFFVFSLFPENMQSKFYIITYVTFEILFVLQYYPTYTLLIFFQYMYLMSSKYWLQIVCIEWPKKVDNRSGASSKDPDLETTFQYYKSLNLINKVYNECYSSILIPSFKVMSCSCVIVSTYACIRFGHSMIPSMAVMLGFVALLQLAFVLCLCTFAAEFHDRTKRFPENFKTCIVKSEHYKYPLRFYIKRAKTCWPFGFRVGSFYFIKKITKISVVNLIVNGVLYLLISY</sequence>
<feature type="transmembrane region" description="Helical" evidence="1">
    <location>
        <begin position="230"/>
        <end position="255"/>
    </location>
</feature>
<protein>
    <submittedName>
        <fullName evidence="2">Uncharacterized protein</fullName>
    </submittedName>
</protein>
<feature type="transmembrane region" description="Helical" evidence="1">
    <location>
        <begin position="191"/>
        <end position="210"/>
    </location>
</feature>
<gene>
    <name evidence="2" type="ORF">AFUS01_LOCUS33280</name>
</gene>
<evidence type="ECO:0000256" key="1">
    <source>
        <dbReference type="SAM" id="Phobius"/>
    </source>
</evidence>
<reference evidence="2" key="1">
    <citation type="submission" date="2021-06" db="EMBL/GenBank/DDBJ databases">
        <authorList>
            <person name="Hodson N. C."/>
            <person name="Mongue J. A."/>
            <person name="Jaron S. K."/>
        </authorList>
    </citation>
    <scope>NUCLEOTIDE SEQUENCE</scope>
</reference>
<feature type="transmembrane region" description="Helical" evidence="1">
    <location>
        <begin position="422"/>
        <end position="440"/>
    </location>
</feature>
<evidence type="ECO:0000313" key="3">
    <source>
        <dbReference type="Proteomes" id="UP000708208"/>
    </source>
</evidence>
<proteinExistence type="predicted"/>